<dbReference type="GO" id="GO:0003677">
    <property type="term" value="F:DNA binding"/>
    <property type="evidence" value="ECO:0007669"/>
    <property type="project" value="UniProtKB-KW"/>
</dbReference>
<evidence type="ECO:0000256" key="5">
    <source>
        <dbReference type="SAM" id="MobiDB-lite"/>
    </source>
</evidence>
<keyword evidence="7" id="KW-0378">Hydrolase</keyword>
<dbReference type="GO" id="GO:0004519">
    <property type="term" value="F:endonuclease activity"/>
    <property type="evidence" value="ECO:0007669"/>
    <property type="project" value="UniProtKB-KW"/>
</dbReference>
<dbReference type="AlphaFoldDB" id="A0A1M6PMP1"/>
<dbReference type="GO" id="GO:0009307">
    <property type="term" value="P:DNA restriction-modification system"/>
    <property type="evidence" value="ECO:0007669"/>
    <property type="project" value="UniProtKB-KW"/>
</dbReference>
<dbReference type="Proteomes" id="UP000183947">
    <property type="component" value="Unassembled WGS sequence"/>
</dbReference>
<dbReference type="STRING" id="1121959.SAMN02746009_00287"/>
<dbReference type="SUPFAM" id="SSF116734">
    <property type="entry name" value="DNA methylase specificity domain"/>
    <property type="match status" value="2"/>
</dbReference>
<evidence type="ECO:0000256" key="2">
    <source>
        <dbReference type="ARBA" id="ARBA00022747"/>
    </source>
</evidence>
<reference evidence="8" key="1">
    <citation type="submission" date="2016-11" db="EMBL/GenBank/DDBJ databases">
        <authorList>
            <person name="Varghese N."/>
            <person name="Submissions S."/>
        </authorList>
    </citation>
    <scope>NUCLEOTIDE SEQUENCE [LARGE SCALE GENOMIC DNA]</scope>
    <source>
        <strain evidence="8">DSM 18569</strain>
    </source>
</reference>
<keyword evidence="7" id="KW-0255">Endonuclease</keyword>
<dbReference type="PANTHER" id="PTHR43140:SF1">
    <property type="entry name" value="TYPE I RESTRICTION ENZYME ECOKI SPECIFICITY SUBUNIT"/>
    <property type="match status" value="1"/>
</dbReference>
<keyword evidence="2" id="KW-0680">Restriction system</keyword>
<dbReference type="EMBL" id="FRAS01000001">
    <property type="protein sequence ID" value="SHK09229.1"/>
    <property type="molecule type" value="Genomic_DNA"/>
</dbReference>
<keyword evidence="7" id="KW-0540">Nuclease</keyword>
<dbReference type="InterPro" id="IPR051212">
    <property type="entry name" value="Type-I_RE_S_subunit"/>
</dbReference>
<dbReference type="InterPro" id="IPR044946">
    <property type="entry name" value="Restrct_endonuc_typeI_TRD_sf"/>
</dbReference>
<dbReference type="Pfam" id="PF01420">
    <property type="entry name" value="Methylase_S"/>
    <property type="match status" value="1"/>
</dbReference>
<dbReference type="PANTHER" id="PTHR43140">
    <property type="entry name" value="TYPE-1 RESTRICTION ENZYME ECOKI SPECIFICITY PROTEIN"/>
    <property type="match status" value="1"/>
</dbReference>
<feature type="domain" description="Type I restriction modification DNA specificity" evidence="6">
    <location>
        <begin position="240"/>
        <end position="421"/>
    </location>
</feature>
<gene>
    <name evidence="7" type="ORF">SAMN02746009_00287</name>
</gene>
<comment type="similarity">
    <text evidence="1">Belongs to the type-I restriction system S methylase family.</text>
</comment>
<evidence type="ECO:0000256" key="3">
    <source>
        <dbReference type="ARBA" id="ARBA00023125"/>
    </source>
</evidence>
<proteinExistence type="inferred from homology"/>
<feature type="compositionally biased region" description="Low complexity" evidence="5">
    <location>
        <begin position="453"/>
        <end position="463"/>
    </location>
</feature>
<name>A0A1M6PMP1_9BACT</name>
<accession>A0A1M6PMP1</accession>
<evidence type="ECO:0000313" key="8">
    <source>
        <dbReference type="Proteomes" id="UP000183947"/>
    </source>
</evidence>
<keyword evidence="4" id="KW-0175">Coiled coil</keyword>
<protein>
    <submittedName>
        <fullName evidence="7">Restriction endonuclease S subunit</fullName>
    </submittedName>
</protein>
<organism evidence="7 8">
    <name type="scientific">Hymenobacter psychrotolerans DSM 18569</name>
    <dbReference type="NCBI Taxonomy" id="1121959"/>
    <lineage>
        <taxon>Bacteria</taxon>
        <taxon>Pseudomonadati</taxon>
        <taxon>Bacteroidota</taxon>
        <taxon>Cytophagia</taxon>
        <taxon>Cytophagales</taxon>
        <taxon>Hymenobacteraceae</taxon>
        <taxon>Hymenobacter</taxon>
    </lineage>
</organism>
<evidence type="ECO:0000313" key="7">
    <source>
        <dbReference type="EMBL" id="SHK09229.1"/>
    </source>
</evidence>
<keyword evidence="3" id="KW-0238">DNA-binding</keyword>
<keyword evidence="8" id="KW-1185">Reference proteome</keyword>
<evidence type="ECO:0000256" key="1">
    <source>
        <dbReference type="ARBA" id="ARBA00010923"/>
    </source>
</evidence>
<sequence>MSWKIIRLGSFLDVRKGKFKPSDPAIADLKRVDKIDFSGRVHLSTKSSNTDMILIKPGDLLISGINVAKGAVTVYEGEEDVVATVHYSSYTYDAQKIDITFLKLFLQSPEFFDAIREQIPGGIKTEIKPKHLLPLEVVIPDNLEEQREVAARFFAFQARQNAVDAELDQQQAYLTQLRQALLREAMQGRLLPQNPTDQPAAELLRQLRATKEAAAKPGKRKAAPLFTEEAEPVQGPFEIPESWVWCKLGELCFVTKLAGFEYTNHFKLTTQGDVPVVRAQNVKPNNLLEENLLYLSKETSLLLDRSALKGPSLLITFIGAGIGEVAVFDKKERWHLAPNVAKAELYLKDMSLKYLMWFLLSNFGVAEFFKITKATSQPSLSMGTIREVNIPLSPLAEQQRIVAKLEQLLGHCDALEQRIRESRQLAGQLLQTALREALAGPAATPALPPPEAAPAVAEAPAAPRRGRPRKPVFQEGQQMDFDGLLFE</sequence>
<evidence type="ECO:0000259" key="6">
    <source>
        <dbReference type="Pfam" id="PF01420"/>
    </source>
</evidence>
<feature type="region of interest" description="Disordered" evidence="5">
    <location>
        <begin position="442"/>
        <end position="487"/>
    </location>
</feature>
<dbReference type="Gene3D" id="3.90.220.20">
    <property type="entry name" value="DNA methylase specificity domains"/>
    <property type="match status" value="2"/>
</dbReference>
<dbReference type="InterPro" id="IPR000055">
    <property type="entry name" value="Restrct_endonuc_typeI_TRD"/>
</dbReference>
<feature type="coiled-coil region" evidence="4">
    <location>
        <begin position="405"/>
        <end position="432"/>
    </location>
</feature>
<evidence type="ECO:0000256" key="4">
    <source>
        <dbReference type="SAM" id="Coils"/>
    </source>
</evidence>